<sequence>MLLGHDSVQRFTGPGAISAHTFSDSTHVTRQFLSFLTEIGLSTEVQLMTHATAGGADPLHGQLPRVRQGIHHDERWAGFVVRDAAVGFVMLVLINIIGSLIVRFSRASQGVADS</sequence>
<reference evidence="2" key="1">
    <citation type="submission" date="2021-04" db="EMBL/GenBank/DDBJ databases">
        <title>Biosynthetic gene clusters of Dactylosporangioum roseum.</title>
        <authorList>
            <person name="Hartkoorn R.C."/>
            <person name="Beaudoing E."/>
            <person name="Hot D."/>
            <person name="Moureu S."/>
        </authorList>
    </citation>
    <scope>NUCLEOTIDE SEQUENCE</scope>
    <source>
        <strain evidence="2">NRRL B-16295</strain>
    </source>
</reference>
<evidence type="ECO:0000313" key="3">
    <source>
        <dbReference type="Proteomes" id="UP001058271"/>
    </source>
</evidence>
<dbReference type="Proteomes" id="UP001058271">
    <property type="component" value="Chromosome"/>
</dbReference>
<gene>
    <name evidence="2" type="ORF">Drose_34945</name>
</gene>
<accession>A0ABY5Z324</accession>
<keyword evidence="1" id="KW-0812">Transmembrane</keyword>
<keyword evidence="1" id="KW-1133">Transmembrane helix</keyword>
<proteinExistence type="predicted"/>
<keyword evidence="1" id="KW-0472">Membrane</keyword>
<evidence type="ECO:0000313" key="2">
    <source>
        <dbReference type="EMBL" id="UWZ36197.1"/>
    </source>
</evidence>
<name>A0ABY5Z324_9ACTN</name>
<protein>
    <submittedName>
        <fullName evidence="2">Uncharacterized protein</fullName>
    </submittedName>
</protein>
<dbReference type="RefSeq" id="WP_260725522.1">
    <property type="nucleotide sequence ID" value="NZ_BAAABS010000059.1"/>
</dbReference>
<keyword evidence="3" id="KW-1185">Reference proteome</keyword>
<organism evidence="2 3">
    <name type="scientific">Dactylosporangium roseum</name>
    <dbReference type="NCBI Taxonomy" id="47989"/>
    <lineage>
        <taxon>Bacteria</taxon>
        <taxon>Bacillati</taxon>
        <taxon>Actinomycetota</taxon>
        <taxon>Actinomycetes</taxon>
        <taxon>Micromonosporales</taxon>
        <taxon>Micromonosporaceae</taxon>
        <taxon>Dactylosporangium</taxon>
    </lineage>
</organism>
<feature type="transmembrane region" description="Helical" evidence="1">
    <location>
        <begin position="84"/>
        <end position="102"/>
    </location>
</feature>
<evidence type="ECO:0000256" key="1">
    <source>
        <dbReference type="SAM" id="Phobius"/>
    </source>
</evidence>
<dbReference type="EMBL" id="CP073721">
    <property type="protein sequence ID" value="UWZ36197.1"/>
    <property type="molecule type" value="Genomic_DNA"/>
</dbReference>